<keyword evidence="2" id="KW-1185">Reference proteome</keyword>
<accession>A0A6I3L0Q1</accession>
<dbReference type="Proteomes" id="UP000432464">
    <property type="component" value="Unassembled WGS sequence"/>
</dbReference>
<comment type="caution">
    <text evidence="1">The sequence shown here is derived from an EMBL/GenBank/DDBJ whole genome shotgun (WGS) entry which is preliminary data.</text>
</comment>
<dbReference type="EMBL" id="WMBB01000006">
    <property type="protein sequence ID" value="MTE14134.1"/>
    <property type="molecule type" value="Genomic_DNA"/>
</dbReference>
<gene>
    <name evidence="1" type="ORF">GLP40_15350</name>
</gene>
<organism evidence="1 2">
    <name type="scientific">Nocardia aurantiaca</name>
    <dbReference type="NCBI Taxonomy" id="2675850"/>
    <lineage>
        <taxon>Bacteria</taxon>
        <taxon>Bacillati</taxon>
        <taxon>Actinomycetota</taxon>
        <taxon>Actinomycetes</taxon>
        <taxon>Mycobacteriales</taxon>
        <taxon>Nocardiaceae</taxon>
        <taxon>Nocardia</taxon>
    </lineage>
</organism>
<proteinExistence type="predicted"/>
<evidence type="ECO:0000313" key="1">
    <source>
        <dbReference type="EMBL" id="MTE14134.1"/>
    </source>
</evidence>
<dbReference type="RefSeq" id="WP_154788533.1">
    <property type="nucleotide sequence ID" value="NZ_WMBB01000006.1"/>
</dbReference>
<evidence type="ECO:0000313" key="2">
    <source>
        <dbReference type="Proteomes" id="UP000432464"/>
    </source>
</evidence>
<evidence type="ECO:0008006" key="3">
    <source>
        <dbReference type="Google" id="ProtNLM"/>
    </source>
</evidence>
<protein>
    <recommendedName>
        <fullName evidence="3">Type I restriction modification DNA specificity domain-containing protein</fullName>
    </recommendedName>
</protein>
<sequence length="213" mass="22682">MTQDVADYATLRSELLAQPVCEPPALESYSGPHTVIPLEDLVEAGALTVYEVPPTVGVEGGETPMLSAKDVRLGRAASRWGNAAEPGAVTIRTGDVAVAVSTEAAVRVCEDEGVLLGPGIRLVRADVNAVDPYFLAGILRAAINASDGRPLDLYEVAVPRIQLAEQRRYGAAFARLTALETAYQRQRADIERLVRTGFGGLAQGQLRPTTDDQ</sequence>
<dbReference type="SUPFAM" id="SSF116734">
    <property type="entry name" value="DNA methylase specificity domain"/>
    <property type="match status" value="1"/>
</dbReference>
<name>A0A6I3L0Q1_9NOCA</name>
<reference evidence="1 2" key="1">
    <citation type="submission" date="2019-11" db="EMBL/GenBank/DDBJ databases">
        <title>Nocardia sp. nov. CT2-14 isolated from soil.</title>
        <authorList>
            <person name="Kanchanasin P."/>
            <person name="Tanasupawat S."/>
            <person name="Yuki M."/>
            <person name="Kudo T."/>
        </authorList>
    </citation>
    <scope>NUCLEOTIDE SEQUENCE [LARGE SCALE GENOMIC DNA]</scope>
    <source>
        <strain evidence="1 2">CT2-14</strain>
    </source>
</reference>
<dbReference type="AlphaFoldDB" id="A0A6I3L0Q1"/>